<dbReference type="InterPro" id="IPR027417">
    <property type="entry name" value="P-loop_NTPase"/>
</dbReference>
<protein>
    <submittedName>
        <fullName evidence="2">ATP-GTP binding protein</fullName>
    </submittedName>
</protein>
<dbReference type="RefSeq" id="WP_008825280.1">
    <property type="nucleotide sequence ID" value="NZ_AFNU02000005.1"/>
</dbReference>
<dbReference type="InterPro" id="IPR014001">
    <property type="entry name" value="Helicase_ATP-bd"/>
</dbReference>
<comment type="caution">
    <text evidence="2">The sequence shown here is derived from an EMBL/GenBank/DDBJ whole genome shotgun (WGS) entry which is preliminary data.</text>
</comment>
<gene>
    <name evidence="2" type="ORF">HLPCO_001801</name>
</gene>
<dbReference type="CDD" id="cd10439">
    <property type="entry name" value="GIY-YIG_COG3410"/>
    <property type="match status" value="1"/>
</dbReference>
<evidence type="ECO:0000313" key="3">
    <source>
        <dbReference type="Proteomes" id="UP000005707"/>
    </source>
</evidence>
<reference evidence="2 3" key="2">
    <citation type="journal article" date="2013" name="PLoS ONE">
        <title>INDIGO - INtegrated Data Warehouse of MIcrobial GenOmes with Examples from the Red Sea Extremophiles.</title>
        <authorList>
            <person name="Alam I."/>
            <person name="Antunes A."/>
            <person name="Kamau A.A."/>
            <person name="Ba Alawi W."/>
            <person name="Kalkatawi M."/>
            <person name="Stingl U."/>
            <person name="Bajic V.B."/>
        </authorList>
    </citation>
    <scope>NUCLEOTIDE SEQUENCE [LARGE SCALE GENOMIC DNA]</scope>
    <source>
        <strain evidence="2 3">SSD-17B</strain>
    </source>
</reference>
<accession>F7PTV5</accession>
<dbReference type="eggNOG" id="COG3410">
    <property type="taxonomic scope" value="Bacteria"/>
</dbReference>
<dbReference type="Gene3D" id="3.40.50.300">
    <property type="entry name" value="P-loop containing nucleotide triphosphate hydrolases"/>
    <property type="match status" value="1"/>
</dbReference>
<sequence>MNKIKTYKFEEDTIKNIEKFKQGKNWPVVYILEDGKEAYVGETINAFNRSKEHYKNSDRKKLNNIHIISDNEFNKSATLDLESSLIEYMSADGIFKLQNSNKGLINHNYYEREKYQAKLEILWDQLKDKNLAKNSLIQIRNFDLFKFSPYKSLSLDQESTANAIIGVIDLQENSTHLISGGPGTGKTILALYLVKLMKSLDNTKNLEVGLVIPMTSLRQTLKRVFKSINGLKAKMVIGPSDVVKQKYDVLIVDEAHRLKRRKNITNYGSFDNNNRKLGINIHEGTELDWIQLQSDHQILFYDQNQSVKPSDIPQERFSQLKEQYGTIEHFLSSQMRVLGGEDYINYIDNILNFNQTEFETFNDYDVKLYKDIKVMHNDIKELEKQYGLCRLVAGIAWEWKKDDSEYDFIINGVKLKWNTEAKDWVNSENSINEVGCIHTIQGYDLNYAGVIIGPELSYDKHNNKLVIHEEKYLDTKGKSAIEDKSELVAYIKNIYKTLLTRGIKGTYIYVVDEDLRDYLSSFFEIV</sequence>
<dbReference type="AlphaFoldDB" id="F7PTV5"/>
<dbReference type="OrthoDB" id="3193269at2"/>
<dbReference type="Proteomes" id="UP000005707">
    <property type="component" value="Unassembled WGS sequence"/>
</dbReference>
<keyword evidence="3" id="KW-1185">Reference proteome</keyword>
<dbReference type="eggNOG" id="COG1061">
    <property type="taxonomic scope" value="Bacteria"/>
</dbReference>
<organism evidence="2 3">
    <name type="scientific">Haloplasma contractile SSD-17B</name>
    <dbReference type="NCBI Taxonomy" id="1033810"/>
    <lineage>
        <taxon>Bacteria</taxon>
        <taxon>Bacillati</taxon>
        <taxon>Mycoplasmatota</taxon>
        <taxon>Mollicutes</taxon>
        <taxon>Haloplasmatales</taxon>
        <taxon>Haloplasmataceae</taxon>
        <taxon>Haloplasma</taxon>
    </lineage>
</organism>
<dbReference type="EMBL" id="AFNU02000005">
    <property type="protein sequence ID" value="ERJ12274.1"/>
    <property type="molecule type" value="Genomic_DNA"/>
</dbReference>
<evidence type="ECO:0000313" key="2">
    <source>
        <dbReference type="EMBL" id="ERJ12274.1"/>
    </source>
</evidence>
<feature type="domain" description="Helicase ATP-binding" evidence="1">
    <location>
        <begin position="149"/>
        <end position="315"/>
    </location>
</feature>
<dbReference type="InterPro" id="IPR018647">
    <property type="entry name" value="SLFN_3-like_DNA/RNA_helicase"/>
</dbReference>
<dbReference type="SUPFAM" id="SSF52540">
    <property type="entry name" value="P-loop containing nucleoside triphosphate hydrolases"/>
    <property type="match status" value="1"/>
</dbReference>
<dbReference type="SMART" id="SM00487">
    <property type="entry name" value="DEXDc"/>
    <property type="match status" value="1"/>
</dbReference>
<evidence type="ECO:0000259" key="1">
    <source>
        <dbReference type="SMART" id="SM00487"/>
    </source>
</evidence>
<dbReference type="STRING" id="1033810.HLPCO_001801"/>
<dbReference type="InParanoid" id="F7PTV5"/>
<proteinExistence type="predicted"/>
<dbReference type="Pfam" id="PF09848">
    <property type="entry name" value="SLFN-g3_helicase"/>
    <property type="match status" value="1"/>
</dbReference>
<reference evidence="2 3" key="1">
    <citation type="journal article" date="2011" name="J. Bacteriol.">
        <title>Genome sequence of Haloplasma contractile, an unusual contractile bacterium from a deep-sea anoxic brine lake.</title>
        <authorList>
            <person name="Antunes A."/>
            <person name="Alam I."/>
            <person name="El Dorry H."/>
            <person name="Siam R."/>
            <person name="Robertson A."/>
            <person name="Bajic V.B."/>
            <person name="Stingl U."/>
        </authorList>
    </citation>
    <scope>NUCLEOTIDE SEQUENCE [LARGE SCALE GENOMIC DNA]</scope>
    <source>
        <strain evidence="2 3">SSD-17B</strain>
    </source>
</reference>
<name>F7PTV5_9MOLU</name>